<dbReference type="Proteomes" id="UP000663421">
    <property type="component" value="Chromosome"/>
</dbReference>
<dbReference type="PRINTS" id="PR00420">
    <property type="entry name" value="RNGMNOXGNASE"/>
</dbReference>
<reference evidence="4 5" key="1">
    <citation type="submission" date="2020-11" db="EMBL/GenBank/DDBJ databases">
        <title>Complete genome sequence unveiled secondary metabolic potentials in Streptomyces solisilvae HNM0141.</title>
        <authorList>
            <person name="Huang X."/>
        </authorList>
    </citation>
    <scope>NUCLEOTIDE SEQUENCE [LARGE SCALE GENOMIC DNA]</scope>
    <source>
        <strain evidence="4 5">HNM0141</strain>
    </source>
</reference>
<accession>A0ABX6WI48</accession>
<dbReference type="Pfam" id="PF01494">
    <property type="entry name" value="FAD_binding_3"/>
    <property type="match status" value="1"/>
</dbReference>
<keyword evidence="5" id="KW-1185">Reference proteome</keyword>
<evidence type="ECO:0000256" key="2">
    <source>
        <dbReference type="ARBA" id="ARBA00023033"/>
    </source>
</evidence>
<evidence type="ECO:0000256" key="1">
    <source>
        <dbReference type="ARBA" id="ARBA00023002"/>
    </source>
</evidence>
<name>A0ABX6WI48_STRMQ</name>
<protein>
    <submittedName>
        <fullName evidence="4">FAD-dependent monooxygenase</fullName>
    </submittedName>
</protein>
<sequence length="372" mass="40305">MTRVLIVGGGISGLATALLLSRQGVEVDLVERQERVEALGSGITLIGAALRVLDTLGVYEECLAHGFGVTDFETYNADGTLDSSFPLPSPFGSDGPGMLGMMRPVLHRILLDRAAVEGTTVRTATSPVRIEQDADSVTVEFNTGETGVYDLVIGADGFRSTVRQLVFGRMTPEFQGQGILRVVLPRPAEVTAEIQFHTVGDVFIGFTPTASDRMYMYITFPVEEGYRPDRAELVELARKHIQPFGGVAALIRDDIRDPEQINYTSFETMVVPVPWYRGRVVITGDAAHCPTPHLAAGAAMCLEDAVALAEEFATAPALEKALNAYNDRRYPRCKFVVETGNQLSYWQTHPDTPGADHGGVIAAAFEKLAGPF</sequence>
<dbReference type="InterPro" id="IPR036188">
    <property type="entry name" value="FAD/NAD-bd_sf"/>
</dbReference>
<evidence type="ECO:0000313" key="4">
    <source>
        <dbReference type="EMBL" id="QPI61109.1"/>
    </source>
</evidence>
<proteinExistence type="predicted"/>
<dbReference type="Gene3D" id="3.50.50.60">
    <property type="entry name" value="FAD/NAD(P)-binding domain"/>
    <property type="match status" value="1"/>
</dbReference>
<dbReference type="NCBIfam" id="NF005313">
    <property type="entry name" value="PRK06847.1"/>
    <property type="match status" value="1"/>
</dbReference>
<evidence type="ECO:0000313" key="5">
    <source>
        <dbReference type="Proteomes" id="UP000663421"/>
    </source>
</evidence>
<dbReference type="PANTHER" id="PTHR13789">
    <property type="entry name" value="MONOOXYGENASE"/>
    <property type="match status" value="1"/>
</dbReference>
<dbReference type="InterPro" id="IPR002938">
    <property type="entry name" value="FAD-bd"/>
</dbReference>
<feature type="domain" description="FAD-binding" evidence="3">
    <location>
        <begin position="2"/>
        <end position="338"/>
    </location>
</feature>
<evidence type="ECO:0000259" key="3">
    <source>
        <dbReference type="Pfam" id="PF01494"/>
    </source>
</evidence>
<dbReference type="InterPro" id="IPR050493">
    <property type="entry name" value="FAD-dep_Monooxygenase_BioMet"/>
</dbReference>
<gene>
    <name evidence="4" type="ORF">I1A49_44915</name>
</gene>
<keyword evidence="1" id="KW-0560">Oxidoreductase</keyword>
<dbReference type="GO" id="GO:0004497">
    <property type="term" value="F:monooxygenase activity"/>
    <property type="evidence" value="ECO:0007669"/>
    <property type="project" value="UniProtKB-KW"/>
</dbReference>
<dbReference type="SUPFAM" id="SSF51905">
    <property type="entry name" value="FAD/NAD(P)-binding domain"/>
    <property type="match status" value="1"/>
</dbReference>
<keyword evidence="2 4" id="KW-0503">Monooxygenase</keyword>
<dbReference type="EMBL" id="CP065050">
    <property type="protein sequence ID" value="QPI61109.1"/>
    <property type="molecule type" value="Genomic_DNA"/>
</dbReference>
<organism evidence="4 5">
    <name type="scientific">Streptomyces malaysiensis</name>
    <dbReference type="NCBI Taxonomy" id="92644"/>
    <lineage>
        <taxon>Bacteria</taxon>
        <taxon>Bacillati</taxon>
        <taxon>Actinomycetota</taxon>
        <taxon>Actinomycetes</taxon>
        <taxon>Kitasatosporales</taxon>
        <taxon>Streptomycetaceae</taxon>
        <taxon>Streptomyces</taxon>
        <taxon>Streptomyces violaceusniger group</taxon>
    </lineage>
</organism>
<dbReference type="PANTHER" id="PTHR13789:SF309">
    <property type="entry name" value="PUTATIVE (AFU_ORTHOLOGUE AFUA_6G14510)-RELATED"/>
    <property type="match status" value="1"/>
</dbReference>